<keyword evidence="3" id="KW-1185">Reference proteome</keyword>
<keyword evidence="1" id="KW-0812">Transmembrane</keyword>
<evidence type="ECO:0000313" key="3">
    <source>
        <dbReference type="Proteomes" id="UP000494115"/>
    </source>
</evidence>
<name>A0A6S7BB55_9BURK</name>
<proteinExistence type="predicted"/>
<evidence type="ECO:0000313" key="2">
    <source>
        <dbReference type="EMBL" id="CAB3794373.1"/>
    </source>
</evidence>
<gene>
    <name evidence="2" type="ORF">LMG28138_03681</name>
</gene>
<dbReference type="AlphaFoldDB" id="A0A6S7BB55"/>
<feature type="transmembrane region" description="Helical" evidence="1">
    <location>
        <begin position="93"/>
        <end position="115"/>
    </location>
</feature>
<sequence>MTPNPTNTLASFTLYRTARMALIVLIVLCFAWEAWLAPLRPGGSLLVLKIVPLLLPLYGVMRRSLYTLQWSSMLVLAYFTEGVVRGWSDPAPIASLAWSEAALSLIYFVCAIWYVKPFKQEAKRRAALEQEAETDQ</sequence>
<accession>A0A6S7BB55</accession>
<dbReference type="RefSeq" id="WP_175106190.1">
    <property type="nucleotide sequence ID" value="NZ_CADIKM010000019.1"/>
</dbReference>
<keyword evidence="1" id="KW-1133">Transmembrane helix</keyword>
<feature type="transmembrane region" description="Helical" evidence="1">
    <location>
        <begin position="20"/>
        <end position="37"/>
    </location>
</feature>
<protein>
    <recommendedName>
        <fullName evidence="4">DUF2069 domain-containing protein</fullName>
    </recommendedName>
</protein>
<feature type="transmembrane region" description="Helical" evidence="1">
    <location>
        <begin position="43"/>
        <end position="61"/>
    </location>
</feature>
<organism evidence="2 3">
    <name type="scientific">Pararobbsia alpina</name>
    <dbReference type="NCBI Taxonomy" id="621374"/>
    <lineage>
        <taxon>Bacteria</taxon>
        <taxon>Pseudomonadati</taxon>
        <taxon>Pseudomonadota</taxon>
        <taxon>Betaproteobacteria</taxon>
        <taxon>Burkholderiales</taxon>
        <taxon>Burkholderiaceae</taxon>
        <taxon>Pararobbsia</taxon>
    </lineage>
</organism>
<dbReference type="EMBL" id="CADIKM010000019">
    <property type="protein sequence ID" value="CAB3794373.1"/>
    <property type="molecule type" value="Genomic_DNA"/>
</dbReference>
<dbReference type="InterPro" id="IPR018643">
    <property type="entry name" value="DUF2069_membrane"/>
</dbReference>
<evidence type="ECO:0000256" key="1">
    <source>
        <dbReference type="SAM" id="Phobius"/>
    </source>
</evidence>
<dbReference type="Proteomes" id="UP000494115">
    <property type="component" value="Unassembled WGS sequence"/>
</dbReference>
<evidence type="ECO:0008006" key="4">
    <source>
        <dbReference type="Google" id="ProtNLM"/>
    </source>
</evidence>
<reference evidence="2 3" key="1">
    <citation type="submission" date="2020-04" db="EMBL/GenBank/DDBJ databases">
        <authorList>
            <person name="De Canck E."/>
        </authorList>
    </citation>
    <scope>NUCLEOTIDE SEQUENCE [LARGE SCALE GENOMIC DNA]</scope>
    <source>
        <strain evidence="2 3">LMG 28138</strain>
    </source>
</reference>
<keyword evidence="1" id="KW-0472">Membrane</keyword>
<dbReference type="Pfam" id="PF09842">
    <property type="entry name" value="DUF2069"/>
    <property type="match status" value="1"/>
</dbReference>